<evidence type="ECO:0000256" key="1">
    <source>
        <dbReference type="SAM" id="SignalP"/>
    </source>
</evidence>
<feature type="signal peptide" evidence="1">
    <location>
        <begin position="1"/>
        <end position="28"/>
    </location>
</feature>
<feature type="chain" id="PRO_5045726833" evidence="1">
    <location>
        <begin position="29"/>
        <end position="183"/>
    </location>
</feature>
<dbReference type="Proteomes" id="UP001349262">
    <property type="component" value="Unassembled WGS sequence"/>
</dbReference>
<dbReference type="EMBL" id="MLBY01000005">
    <property type="protein sequence ID" value="MEE7459566.1"/>
    <property type="molecule type" value="Genomic_DNA"/>
</dbReference>
<accession>A0ABU7TFW8</accession>
<protein>
    <submittedName>
        <fullName evidence="2">Uncharacterized protein</fullName>
    </submittedName>
</protein>
<keyword evidence="1" id="KW-0732">Signal</keyword>
<gene>
    <name evidence="2" type="ORF">MRSR164_23080</name>
</gene>
<keyword evidence="3" id="KW-1185">Reference proteome</keyword>
<name>A0ABU7TFW8_9HYPH</name>
<proteinExistence type="predicted"/>
<organism evidence="2 3">
    <name type="scientific">Methylobacterium radiotolerans</name>
    <dbReference type="NCBI Taxonomy" id="31998"/>
    <lineage>
        <taxon>Bacteria</taxon>
        <taxon>Pseudomonadati</taxon>
        <taxon>Pseudomonadota</taxon>
        <taxon>Alphaproteobacteria</taxon>
        <taxon>Hyphomicrobiales</taxon>
        <taxon>Methylobacteriaceae</taxon>
        <taxon>Methylobacterium</taxon>
    </lineage>
</organism>
<reference evidence="2 3" key="1">
    <citation type="journal article" date="2012" name="Genet. Mol. Biol.">
        <title>Analysis of 16S rRNA and mxaF genes revealing insights into Methylobacterium niche-specific plant association.</title>
        <authorList>
            <person name="Dourado M.N."/>
            <person name="Andreote F.D."/>
            <person name="Dini-Andreote F."/>
            <person name="Conti R."/>
            <person name="Araujo J.M."/>
            <person name="Araujo W.L."/>
        </authorList>
    </citation>
    <scope>NUCLEOTIDE SEQUENCE [LARGE SCALE GENOMIC DNA]</scope>
    <source>
        <strain evidence="2 3">SR1.6/4</strain>
    </source>
</reference>
<sequence length="183" mass="19951">MPVHLPRRGVGASLAAMAMLMLGATAFASPSGTAAPPPDESLARAETLHPAELYRVAAQLLGRPDRADEAVMWFYVGQLRYRFHLAATKPPAGANDRVLFSALSESVGRPVNTYAFGDVDAAVARIDAALAWDAAHDNPLTSKTAFPKEWEEVRQGLRSLRDKMLASKDEIRETRRRNGLANR</sequence>
<comment type="caution">
    <text evidence="2">The sequence shown here is derived from an EMBL/GenBank/DDBJ whole genome shotgun (WGS) entry which is preliminary data.</text>
</comment>
<evidence type="ECO:0000313" key="2">
    <source>
        <dbReference type="EMBL" id="MEE7459566.1"/>
    </source>
</evidence>
<evidence type="ECO:0000313" key="3">
    <source>
        <dbReference type="Proteomes" id="UP001349262"/>
    </source>
</evidence>